<evidence type="ECO:0000313" key="2">
    <source>
        <dbReference type="EMBL" id="CAB4684429.1"/>
    </source>
</evidence>
<dbReference type="AlphaFoldDB" id="A0A6J6NDV2"/>
<gene>
    <name evidence="2" type="ORF">UFOPK2373_00451</name>
</gene>
<sequence length="102" mass="11013">MAKTQSVTSIQASPEAERRSRFIKYTIAMVIRVVCIILAVAVPLGWLTWIFVAGAVFLPYFAVVIANAQGPGNVSSKAKTAEAPTISISADAFRRTETPDEK</sequence>
<dbReference type="InterPro" id="IPR021449">
    <property type="entry name" value="DUF3099"/>
</dbReference>
<dbReference type="Pfam" id="PF11298">
    <property type="entry name" value="DUF3099"/>
    <property type="match status" value="1"/>
</dbReference>
<name>A0A6J6NDV2_9ZZZZ</name>
<evidence type="ECO:0000256" key="1">
    <source>
        <dbReference type="SAM" id="Phobius"/>
    </source>
</evidence>
<reference evidence="2" key="1">
    <citation type="submission" date="2020-05" db="EMBL/GenBank/DDBJ databases">
        <authorList>
            <person name="Chiriac C."/>
            <person name="Salcher M."/>
            <person name="Ghai R."/>
            <person name="Kavagutti S V."/>
        </authorList>
    </citation>
    <scope>NUCLEOTIDE SEQUENCE</scope>
</reference>
<keyword evidence="1" id="KW-1133">Transmembrane helix</keyword>
<keyword evidence="1" id="KW-0472">Membrane</keyword>
<dbReference type="EMBL" id="CAEZXL010000057">
    <property type="protein sequence ID" value="CAB4684429.1"/>
    <property type="molecule type" value="Genomic_DNA"/>
</dbReference>
<feature type="transmembrane region" description="Helical" evidence="1">
    <location>
        <begin position="22"/>
        <end position="40"/>
    </location>
</feature>
<accession>A0A6J6NDV2</accession>
<organism evidence="2">
    <name type="scientific">freshwater metagenome</name>
    <dbReference type="NCBI Taxonomy" id="449393"/>
    <lineage>
        <taxon>unclassified sequences</taxon>
        <taxon>metagenomes</taxon>
        <taxon>ecological metagenomes</taxon>
    </lineage>
</organism>
<feature type="transmembrane region" description="Helical" evidence="1">
    <location>
        <begin position="46"/>
        <end position="68"/>
    </location>
</feature>
<protein>
    <submittedName>
        <fullName evidence="2">Unannotated protein</fullName>
    </submittedName>
</protein>
<proteinExistence type="predicted"/>
<keyword evidence="1" id="KW-0812">Transmembrane</keyword>